<dbReference type="AlphaFoldDB" id="A0A8J5VLV4"/>
<protein>
    <submittedName>
        <fullName evidence="1">Uncharacterized protein</fullName>
    </submittedName>
</protein>
<dbReference type="Proteomes" id="UP000729402">
    <property type="component" value="Unassembled WGS sequence"/>
</dbReference>
<sequence length="75" mass="8068">MPSPSADSCLPPPPKLLGVGGELGKEVVEEQQRRGAATTLSGAWGSPCENWDWGNCWEERDGGNEGIVIADRDTW</sequence>
<keyword evidence="2" id="KW-1185">Reference proteome</keyword>
<evidence type="ECO:0000313" key="2">
    <source>
        <dbReference type="Proteomes" id="UP000729402"/>
    </source>
</evidence>
<proteinExistence type="predicted"/>
<reference evidence="1" key="1">
    <citation type="journal article" date="2021" name="bioRxiv">
        <title>Whole Genome Assembly and Annotation of Northern Wild Rice, Zizania palustris L., Supports a Whole Genome Duplication in the Zizania Genus.</title>
        <authorList>
            <person name="Haas M."/>
            <person name="Kono T."/>
            <person name="Macchietto M."/>
            <person name="Millas R."/>
            <person name="McGilp L."/>
            <person name="Shao M."/>
            <person name="Duquette J."/>
            <person name="Hirsch C.N."/>
            <person name="Kimball J."/>
        </authorList>
    </citation>
    <scope>NUCLEOTIDE SEQUENCE</scope>
    <source>
        <tissue evidence="1">Fresh leaf tissue</tissue>
    </source>
</reference>
<comment type="caution">
    <text evidence="1">The sequence shown here is derived from an EMBL/GenBank/DDBJ whole genome shotgun (WGS) entry which is preliminary data.</text>
</comment>
<reference evidence="1" key="2">
    <citation type="submission" date="2021-02" db="EMBL/GenBank/DDBJ databases">
        <authorList>
            <person name="Kimball J.A."/>
            <person name="Haas M.W."/>
            <person name="Macchietto M."/>
            <person name="Kono T."/>
            <person name="Duquette J."/>
            <person name="Shao M."/>
        </authorList>
    </citation>
    <scope>NUCLEOTIDE SEQUENCE</scope>
    <source>
        <tissue evidence="1">Fresh leaf tissue</tissue>
    </source>
</reference>
<dbReference type="EMBL" id="JAAALK010000288">
    <property type="protein sequence ID" value="KAG8052593.1"/>
    <property type="molecule type" value="Genomic_DNA"/>
</dbReference>
<evidence type="ECO:0000313" key="1">
    <source>
        <dbReference type="EMBL" id="KAG8052593.1"/>
    </source>
</evidence>
<gene>
    <name evidence="1" type="ORF">GUJ93_ZPchr0001g33113</name>
</gene>
<organism evidence="1 2">
    <name type="scientific">Zizania palustris</name>
    <name type="common">Northern wild rice</name>
    <dbReference type="NCBI Taxonomy" id="103762"/>
    <lineage>
        <taxon>Eukaryota</taxon>
        <taxon>Viridiplantae</taxon>
        <taxon>Streptophyta</taxon>
        <taxon>Embryophyta</taxon>
        <taxon>Tracheophyta</taxon>
        <taxon>Spermatophyta</taxon>
        <taxon>Magnoliopsida</taxon>
        <taxon>Liliopsida</taxon>
        <taxon>Poales</taxon>
        <taxon>Poaceae</taxon>
        <taxon>BOP clade</taxon>
        <taxon>Oryzoideae</taxon>
        <taxon>Oryzeae</taxon>
        <taxon>Zizaniinae</taxon>
        <taxon>Zizania</taxon>
    </lineage>
</organism>
<accession>A0A8J5VLV4</accession>
<name>A0A8J5VLV4_ZIZPA</name>